<feature type="transmembrane region" description="Helical" evidence="1">
    <location>
        <begin position="21"/>
        <end position="48"/>
    </location>
</feature>
<accession>A0A1I9S244</accession>
<dbReference type="RefSeq" id="WP_137736224.1">
    <property type="nucleotide sequence ID" value="NZ_LAIT01000019.1"/>
</dbReference>
<keyword evidence="1" id="KW-0472">Membrane</keyword>
<keyword evidence="1" id="KW-1133">Transmembrane helix</keyword>
<dbReference type="AlphaFoldDB" id="A0A1I9S244"/>
<keyword evidence="2" id="KW-0614">Plasmid</keyword>
<name>A0A1I9S244_AERSS</name>
<geneLocation type="plasmid" evidence="2">
    <name>pAsa8</name>
</geneLocation>
<evidence type="ECO:0000256" key="1">
    <source>
        <dbReference type="SAM" id="Phobius"/>
    </source>
</evidence>
<protein>
    <submittedName>
        <fullName evidence="2">Uncharacterized protein</fullName>
    </submittedName>
</protein>
<reference evidence="2" key="1">
    <citation type="journal article" date="2016" name="Sci. Rep.">
        <title>Diversity of antibiotic-resistance genes in Canadian isolates of Aeromonas salmonicida subsp. salmonicida: dominance of pSN254b and discovery of pAsa8.</title>
        <authorList>
            <person name="Trudel M.V."/>
            <person name="Vincent A.T."/>
            <person name="Attere S.A."/>
            <person name="Labbe M."/>
            <person name="Derome N."/>
            <person name="Culley A.I."/>
            <person name="Charette S.J."/>
        </authorList>
    </citation>
    <scope>NUCLEOTIDE SEQUENCE</scope>
    <source>
        <strain evidence="2">M16474-11</strain>
        <plasmid evidence="2">pAsa8</plasmid>
    </source>
</reference>
<dbReference type="EMBL" id="KX364409">
    <property type="protein sequence ID" value="AOZ60636.1"/>
    <property type="molecule type" value="Genomic_DNA"/>
</dbReference>
<organism evidence="2">
    <name type="scientific">Aeromonas salmonicida subsp. salmonicida</name>
    <dbReference type="NCBI Taxonomy" id="29491"/>
    <lineage>
        <taxon>Bacteria</taxon>
        <taxon>Pseudomonadati</taxon>
        <taxon>Pseudomonadota</taxon>
        <taxon>Gammaproteobacteria</taxon>
        <taxon>Aeromonadales</taxon>
        <taxon>Aeromonadaceae</taxon>
        <taxon>Aeromonas</taxon>
    </lineage>
</organism>
<keyword evidence="1" id="KW-0812">Transmembrane</keyword>
<proteinExistence type="predicted"/>
<sequence>MLSKIEIDQQIGYGSDRAFRYYLLSFSVMALGFISVFFLGVGIIILLLSIANVHHEVNDAYAKNNVLIKLSEKEITSVSKNFEIAFLETVNDVQDDDVDEHNTGPSSLSSRAGCAGDRVYDYFHEQTQRNLHR</sequence>
<evidence type="ECO:0000313" key="2">
    <source>
        <dbReference type="EMBL" id="AOZ60636.1"/>
    </source>
</evidence>